<proteinExistence type="predicted"/>
<evidence type="ECO:0000313" key="2">
    <source>
        <dbReference type="Proteomes" id="UP000247810"/>
    </source>
</evidence>
<organism evidence="1 2">
    <name type="scientific">Aspergillus ellipticus CBS 707.79</name>
    <dbReference type="NCBI Taxonomy" id="1448320"/>
    <lineage>
        <taxon>Eukaryota</taxon>
        <taxon>Fungi</taxon>
        <taxon>Dikarya</taxon>
        <taxon>Ascomycota</taxon>
        <taxon>Pezizomycotina</taxon>
        <taxon>Eurotiomycetes</taxon>
        <taxon>Eurotiomycetidae</taxon>
        <taxon>Eurotiales</taxon>
        <taxon>Aspergillaceae</taxon>
        <taxon>Aspergillus</taxon>
        <taxon>Aspergillus subgen. Circumdati</taxon>
    </lineage>
</organism>
<dbReference type="AlphaFoldDB" id="A0A319DG64"/>
<name>A0A319DG64_9EURO</name>
<dbReference type="Proteomes" id="UP000247810">
    <property type="component" value="Unassembled WGS sequence"/>
</dbReference>
<evidence type="ECO:0000313" key="1">
    <source>
        <dbReference type="EMBL" id="PYH96299.1"/>
    </source>
</evidence>
<keyword evidence="2" id="KW-1185">Reference proteome</keyword>
<dbReference type="VEuPathDB" id="FungiDB:BO71DRAFT_180704"/>
<gene>
    <name evidence="1" type="ORF">BO71DRAFT_180704</name>
</gene>
<accession>A0A319DG64</accession>
<sequence length="152" mass="17499">MRYAPPLKSDAKKSSHIFSYPGPDLASLGVFGMQPFVHRTQSWLLKTSSFISLHSGVILNLVLMQVNPLIPLRKSSFESYRQNEGKEGWAKRLVRCFTMSRDGSYQLFINIARSGLVCRRLVNQSKISHPYQMMYRVEDIRLPFWSGRIKSS</sequence>
<protein>
    <submittedName>
        <fullName evidence="1">Uncharacterized protein</fullName>
    </submittedName>
</protein>
<reference evidence="1 2" key="1">
    <citation type="submission" date="2018-02" db="EMBL/GenBank/DDBJ databases">
        <title>The genomes of Aspergillus section Nigri reveals drivers in fungal speciation.</title>
        <authorList>
            <consortium name="DOE Joint Genome Institute"/>
            <person name="Vesth T.C."/>
            <person name="Nybo J."/>
            <person name="Theobald S."/>
            <person name="Brandl J."/>
            <person name="Frisvad J.C."/>
            <person name="Nielsen K.F."/>
            <person name="Lyhne E.K."/>
            <person name="Kogle M.E."/>
            <person name="Kuo A."/>
            <person name="Riley R."/>
            <person name="Clum A."/>
            <person name="Nolan M."/>
            <person name="Lipzen A."/>
            <person name="Salamov A."/>
            <person name="Henrissat B."/>
            <person name="Wiebenga A."/>
            <person name="De vries R.P."/>
            <person name="Grigoriev I.V."/>
            <person name="Mortensen U.H."/>
            <person name="Andersen M.R."/>
            <person name="Baker S.E."/>
        </authorList>
    </citation>
    <scope>NUCLEOTIDE SEQUENCE [LARGE SCALE GENOMIC DNA]</scope>
    <source>
        <strain evidence="1 2">CBS 707.79</strain>
    </source>
</reference>
<dbReference type="EMBL" id="KZ825839">
    <property type="protein sequence ID" value="PYH96299.1"/>
    <property type="molecule type" value="Genomic_DNA"/>
</dbReference>